<comment type="caution">
    <text evidence="1">The sequence shown here is derived from an EMBL/GenBank/DDBJ whole genome shotgun (WGS) entry which is preliminary data.</text>
</comment>
<dbReference type="RefSeq" id="WP_038370887.1">
    <property type="nucleotide sequence ID" value="NZ_KK069989.1"/>
</dbReference>
<accession>Z9JWF0</accession>
<proteinExistence type="predicted"/>
<dbReference type="AlphaFoldDB" id="Z9JWF0"/>
<protein>
    <recommendedName>
        <fullName evidence="3">Antibiotic biosynthesis monooxygenase</fullName>
    </recommendedName>
</protein>
<evidence type="ECO:0000313" key="2">
    <source>
        <dbReference type="Proteomes" id="UP000023067"/>
    </source>
</evidence>
<dbReference type="STRING" id="396014.BF93_12135"/>
<gene>
    <name evidence="1" type="ORF">BF93_12135</name>
</gene>
<evidence type="ECO:0008006" key="3">
    <source>
        <dbReference type="Google" id="ProtNLM"/>
    </source>
</evidence>
<dbReference type="eggNOG" id="ENOG5032Z2K">
    <property type="taxonomic scope" value="Bacteria"/>
</dbReference>
<sequence>MSVQIVRFRTDAAHAAELEESIGRVLAALADAAPAGVSYTAVRARESPEFLLMLALEEGIANPLPELPEAAALRTLIAQRAGGPVPPVAMQVIGEYRAGEAR</sequence>
<dbReference type="HOGENOM" id="CLU_178398_1_0_11"/>
<dbReference type="EMBL" id="JDYK01000003">
    <property type="protein sequence ID" value="EWS82348.1"/>
    <property type="molecule type" value="Genomic_DNA"/>
</dbReference>
<dbReference type="Proteomes" id="UP000023067">
    <property type="component" value="Unassembled WGS sequence"/>
</dbReference>
<evidence type="ECO:0000313" key="1">
    <source>
        <dbReference type="EMBL" id="EWS82348.1"/>
    </source>
</evidence>
<keyword evidence="2" id="KW-1185">Reference proteome</keyword>
<name>Z9JWF0_9MICO</name>
<organism evidence="1 2">
    <name type="scientific">Brachybacterium phenoliresistens</name>
    <dbReference type="NCBI Taxonomy" id="396014"/>
    <lineage>
        <taxon>Bacteria</taxon>
        <taxon>Bacillati</taxon>
        <taxon>Actinomycetota</taxon>
        <taxon>Actinomycetes</taxon>
        <taxon>Micrococcales</taxon>
        <taxon>Dermabacteraceae</taxon>
        <taxon>Brachybacterium</taxon>
    </lineage>
</organism>
<reference evidence="1 2" key="1">
    <citation type="submission" date="2014-02" db="EMBL/GenBank/DDBJ databases">
        <title>Genome sequence of Brachybacterium phenoliresistens strain W13A50.</title>
        <authorList>
            <person name="Wang X."/>
        </authorList>
    </citation>
    <scope>NUCLEOTIDE SEQUENCE [LARGE SCALE GENOMIC DNA]</scope>
    <source>
        <strain evidence="1 2">W13A50</strain>
    </source>
</reference>
<dbReference type="PATRIC" id="fig|396014.3.peg.934"/>